<feature type="chain" id="PRO_5041307166" evidence="1">
    <location>
        <begin position="22"/>
        <end position="114"/>
    </location>
</feature>
<keyword evidence="3" id="KW-1185">Reference proteome</keyword>
<name>A0AA38H5F6_9TREE</name>
<dbReference type="RefSeq" id="XP_052944639.1">
    <property type="nucleotide sequence ID" value="XM_053089767.1"/>
</dbReference>
<accession>A0AA38H5F6</accession>
<evidence type="ECO:0000313" key="2">
    <source>
        <dbReference type="EMBL" id="KAI9634862.1"/>
    </source>
</evidence>
<protein>
    <submittedName>
        <fullName evidence="2">Uncharacterized protein</fullName>
    </submittedName>
</protein>
<organism evidence="2 3">
    <name type="scientific">Dioszegia hungarica</name>
    <dbReference type="NCBI Taxonomy" id="4972"/>
    <lineage>
        <taxon>Eukaryota</taxon>
        <taxon>Fungi</taxon>
        <taxon>Dikarya</taxon>
        <taxon>Basidiomycota</taxon>
        <taxon>Agaricomycotina</taxon>
        <taxon>Tremellomycetes</taxon>
        <taxon>Tremellales</taxon>
        <taxon>Bulleribasidiaceae</taxon>
        <taxon>Dioszegia</taxon>
    </lineage>
</organism>
<evidence type="ECO:0000313" key="3">
    <source>
        <dbReference type="Proteomes" id="UP001164286"/>
    </source>
</evidence>
<comment type="caution">
    <text evidence="2">The sequence shown here is derived from an EMBL/GenBank/DDBJ whole genome shotgun (WGS) entry which is preliminary data.</text>
</comment>
<keyword evidence="1" id="KW-0732">Signal</keyword>
<evidence type="ECO:0000256" key="1">
    <source>
        <dbReference type="SAM" id="SignalP"/>
    </source>
</evidence>
<dbReference type="GeneID" id="77728972"/>
<dbReference type="Proteomes" id="UP001164286">
    <property type="component" value="Unassembled WGS sequence"/>
</dbReference>
<proteinExistence type="predicted"/>
<dbReference type="EMBL" id="JAKWFO010000006">
    <property type="protein sequence ID" value="KAI9634862.1"/>
    <property type="molecule type" value="Genomic_DNA"/>
</dbReference>
<dbReference type="AlphaFoldDB" id="A0AA38H5F6"/>
<reference evidence="2" key="1">
    <citation type="journal article" date="2022" name="G3 (Bethesda)">
        <title>High quality genome of the basidiomycete yeast Dioszegia hungarica PDD-24b-2 isolated from cloud water.</title>
        <authorList>
            <person name="Jarrige D."/>
            <person name="Haridas S."/>
            <person name="Bleykasten-Grosshans C."/>
            <person name="Joly M."/>
            <person name="Nadalig T."/>
            <person name="Sancelme M."/>
            <person name="Vuilleumier S."/>
            <person name="Grigoriev I.V."/>
            <person name="Amato P."/>
            <person name="Bringel F."/>
        </authorList>
    </citation>
    <scope>NUCLEOTIDE SEQUENCE</scope>
    <source>
        <strain evidence="2">PDD-24b-2</strain>
    </source>
</reference>
<sequence length="114" mass="12385">MISPLTLLTVLVGLIPLLANAGKTVSIWSSGTRPEDLVKFTVENARWEGSLEIAEGYESTDNASNGRWWLKTWKDGQASSAANRQPVEVRFTADLGSKLQLGIVNSCYLDGNST</sequence>
<gene>
    <name evidence="2" type="ORF">MKK02DRAFT_37736</name>
</gene>
<feature type="signal peptide" evidence="1">
    <location>
        <begin position="1"/>
        <end position="21"/>
    </location>
</feature>